<reference evidence="2 3" key="1">
    <citation type="journal article" date="2001" name="J. Bacteriol.">
        <title>Genome sequence and comparative analysis of the solvent-producing bacterium Clostridium acetobutylicum.</title>
        <authorList>
            <person name="Nolling J."/>
            <person name="Breton G."/>
            <person name="Omelchenko M.V."/>
            <person name="Makarova K.S."/>
            <person name="Zeng Q."/>
            <person name="Gibson R."/>
            <person name="Lee H.M."/>
            <person name="Dubois J."/>
            <person name="Qiu D."/>
            <person name="Hitti J."/>
            <person name="Wolf Y.I."/>
            <person name="Tatusov R.L."/>
            <person name="Sabathe F."/>
            <person name="Doucette-Stamm L."/>
            <person name="Soucaille P."/>
            <person name="Daly M.J."/>
            <person name="Bennett G.N."/>
            <person name="Koonin E.V."/>
            <person name="Smith D.R."/>
        </authorList>
    </citation>
    <scope>NUCLEOTIDE SEQUENCE [LARGE SCALE GENOMIC DNA]</scope>
    <source>
        <strain evidence="3">ATCC 824 / DSM 792 / JCM 1419 / LMG 5710 / VKM B-1787</strain>
    </source>
</reference>
<dbReference type="HOGENOM" id="CLU_1270429_0_0_9"/>
<dbReference type="KEGG" id="cac:CA_C1974"/>
<dbReference type="RefSeq" id="WP_010965275.1">
    <property type="nucleotide sequence ID" value="NC_003030.1"/>
</dbReference>
<evidence type="ECO:0000259" key="1">
    <source>
        <dbReference type="SMART" id="SM00858"/>
    </source>
</evidence>
<sequence length="217" mass="24363">MNFRKSNIKILISTVLMSCAAFGCLIMAENKIINSSGKKDVIIASKDIKQGTAIDKSSLKKVEYYRECVNSDSVTNMEYMGNKYASENIYKGEVISKKRVLDKNDDLKPFLKENEKEISIPLSKFNNDTFIGTLREGDIVDIVHTSVVNEKAEDEVEAKGLKVIGAVDSQGRFLKEQDKNILAASLVFLGSEEEFIKISKDFYIGYFTIARCSKVKK</sequence>
<dbReference type="EMBL" id="AE001437">
    <property type="protein sequence ID" value="AAK79934.1"/>
    <property type="molecule type" value="Genomic_DNA"/>
</dbReference>
<dbReference type="PATRIC" id="fig|272562.8.peg.2181"/>
<dbReference type="PIR" id="C97143">
    <property type="entry name" value="C97143"/>
</dbReference>
<proteinExistence type="predicted"/>
<dbReference type="AlphaFoldDB" id="Q97HN6"/>
<evidence type="ECO:0000313" key="2">
    <source>
        <dbReference type="EMBL" id="AAK79934.1"/>
    </source>
</evidence>
<dbReference type="Pfam" id="PF08666">
    <property type="entry name" value="SAF"/>
    <property type="match status" value="1"/>
</dbReference>
<protein>
    <submittedName>
        <fullName evidence="2">Hypothetical secreted protein</fullName>
    </submittedName>
</protein>
<dbReference type="OrthoDB" id="1757906at2"/>
<organism evidence="2 3">
    <name type="scientific">Clostridium acetobutylicum (strain ATCC 824 / DSM 792 / JCM 1419 / IAM 19013 / LMG 5710 / NBRC 13948 / NRRL B-527 / VKM B-1787 / 2291 / W)</name>
    <dbReference type="NCBI Taxonomy" id="272562"/>
    <lineage>
        <taxon>Bacteria</taxon>
        <taxon>Bacillati</taxon>
        <taxon>Bacillota</taxon>
        <taxon>Clostridia</taxon>
        <taxon>Eubacteriales</taxon>
        <taxon>Clostridiaceae</taxon>
        <taxon>Clostridium</taxon>
    </lineage>
</organism>
<dbReference type="Proteomes" id="UP000000814">
    <property type="component" value="Chromosome"/>
</dbReference>
<feature type="domain" description="SAF" evidence="1">
    <location>
        <begin position="39"/>
        <end position="101"/>
    </location>
</feature>
<dbReference type="InterPro" id="IPR013974">
    <property type="entry name" value="SAF"/>
</dbReference>
<dbReference type="PROSITE" id="PS51257">
    <property type="entry name" value="PROKAR_LIPOPROTEIN"/>
    <property type="match status" value="1"/>
</dbReference>
<accession>Q97HN6</accession>
<name>Q97HN6_CLOAB</name>
<dbReference type="GeneID" id="44998463"/>
<dbReference type="STRING" id="272562.CA_C1974"/>
<gene>
    <name evidence="2" type="ordered locus">CA_C1974</name>
</gene>
<keyword evidence="3" id="KW-1185">Reference proteome</keyword>
<dbReference type="SMART" id="SM00858">
    <property type="entry name" value="SAF"/>
    <property type="match status" value="1"/>
</dbReference>
<evidence type="ECO:0000313" key="3">
    <source>
        <dbReference type="Proteomes" id="UP000000814"/>
    </source>
</evidence>